<reference evidence="2" key="1">
    <citation type="submission" date="2014-09" db="EMBL/GenBank/DDBJ databases">
        <authorList>
            <person name="Magalhaes I.L.F."/>
            <person name="Oliveira U."/>
            <person name="Santos F.R."/>
            <person name="Vidigal T.H.D.A."/>
            <person name="Brescovit A.D."/>
            <person name="Santos A.J."/>
        </authorList>
    </citation>
    <scope>NUCLEOTIDE SEQUENCE</scope>
    <source>
        <tissue evidence="2">Shoot tissue taken approximately 20 cm above the soil surface</tissue>
    </source>
</reference>
<reference evidence="2" key="2">
    <citation type="journal article" date="2015" name="Data Brief">
        <title>Shoot transcriptome of the giant reed, Arundo donax.</title>
        <authorList>
            <person name="Barrero R.A."/>
            <person name="Guerrero F.D."/>
            <person name="Moolhuijzen P."/>
            <person name="Goolsby J.A."/>
            <person name="Tidwell J."/>
            <person name="Bellgard S.E."/>
            <person name="Bellgard M.I."/>
        </authorList>
    </citation>
    <scope>NUCLEOTIDE SEQUENCE</scope>
    <source>
        <tissue evidence="2">Shoot tissue taken approximately 20 cm above the soil surface</tissue>
    </source>
</reference>
<evidence type="ECO:0000256" key="1">
    <source>
        <dbReference type="SAM" id="MobiDB-lite"/>
    </source>
</evidence>
<sequence>MPFAPPCSGLQPDETPSRRRSTHSKGSTAATRAQFPPRSKSPFHRDLSSRGERDDLAEGRRRRRLDWVRMLVAQMPSAASHLLLGEGWRWGGQQRA</sequence>
<proteinExistence type="predicted"/>
<dbReference type="EMBL" id="GBRH01174903">
    <property type="protein sequence ID" value="JAE22993.1"/>
    <property type="molecule type" value="Transcribed_RNA"/>
</dbReference>
<feature type="region of interest" description="Disordered" evidence="1">
    <location>
        <begin position="1"/>
        <end position="60"/>
    </location>
</feature>
<protein>
    <submittedName>
        <fullName evidence="2">Uncharacterized protein</fullName>
    </submittedName>
</protein>
<accession>A0A0A9GQP2</accession>
<organism evidence="2">
    <name type="scientific">Arundo donax</name>
    <name type="common">Giant reed</name>
    <name type="synonym">Donax arundinaceus</name>
    <dbReference type="NCBI Taxonomy" id="35708"/>
    <lineage>
        <taxon>Eukaryota</taxon>
        <taxon>Viridiplantae</taxon>
        <taxon>Streptophyta</taxon>
        <taxon>Embryophyta</taxon>
        <taxon>Tracheophyta</taxon>
        <taxon>Spermatophyta</taxon>
        <taxon>Magnoliopsida</taxon>
        <taxon>Liliopsida</taxon>
        <taxon>Poales</taxon>
        <taxon>Poaceae</taxon>
        <taxon>PACMAD clade</taxon>
        <taxon>Arundinoideae</taxon>
        <taxon>Arundineae</taxon>
        <taxon>Arundo</taxon>
    </lineage>
</organism>
<dbReference type="AlphaFoldDB" id="A0A0A9GQP2"/>
<evidence type="ECO:0000313" key="2">
    <source>
        <dbReference type="EMBL" id="JAE22993.1"/>
    </source>
</evidence>
<name>A0A0A9GQP2_ARUDO</name>
<feature type="compositionally biased region" description="Basic and acidic residues" evidence="1">
    <location>
        <begin position="43"/>
        <end position="59"/>
    </location>
</feature>